<keyword evidence="1" id="KW-0472">Membrane</keyword>
<feature type="transmembrane region" description="Helical" evidence="1">
    <location>
        <begin position="86"/>
        <end position="104"/>
    </location>
</feature>
<feature type="transmembrane region" description="Helical" evidence="1">
    <location>
        <begin position="323"/>
        <end position="343"/>
    </location>
</feature>
<evidence type="ECO:0000256" key="1">
    <source>
        <dbReference type="SAM" id="Phobius"/>
    </source>
</evidence>
<keyword evidence="3" id="KW-1185">Reference proteome</keyword>
<keyword evidence="1" id="KW-0812">Transmembrane</keyword>
<comment type="caution">
    <text evidence="2">The sequence shown here is derived from an EMBL/GenBank/DDBJ whole genome shotgun (WGS) entry which is preliminary data.</text>
</comment>
<evidence type="ECO:0000313" key="2">
    <source>
        <dbReference type="EMBL" id="GJD65731.1"/>
    </source>
</evidence>
<organism evidence="2 3">
    <name type="scientific">Methylobacterium frigidaeris</name>
    <dbReference type="NCBI Taxonomy" id="2038277"/>
    <lineage>
        <taxon>Bacteria</taxon>
        <taxon>Pseudomonadati</taxon>
        <taxon>Pseudomonadota</taxon>
        <taxon>Alphaproteobacteria</taxon>
        <taxon>Hyphomicrobiales</taxon>
        <taxon>Methylobacteriaceae</taxon>
        <taxon>Methylobacterium</taxon>
    </lineage>
</organism>
<gene>
    <name evidence="2" type="ORF">MPEAHAMD_5926</name>
</gene>
<sequence length="613" mass="65898">MTLDTPLSLPAGRSGRFPIPGRADLQARAARIRESVAGGLRSDTLALSAVGAIVSVALTGFVLGASNNIFHLPIVAGLPDEPQFRADAFVQSLRFFASGIWLLLRGSAAQVDTYGLFLALHLLSRFLTILGLLLCAGLLGVRSRNQKIVFTALVCLAPMLRGVSYAGAGGLFLNVFTHSEIANGLSLLMIWCLATGRVTAGLALNGLVFFVNAFVAVWNVVPVALLCGFSLATGRIDRVRLARSAGLGLALASLPALPVILNVLANPGFGRPAGFDYPTFLREFYPHHFLIGEIPAGQIVSVAALLLLANLSLWRMRRRAEPFLLVLWGYMAVYALGMVAPLLTGSPAVLNLHLLRVSTFFHLLAALGSLALLTRMLHRRRPLHARATAFLLFCLLCTVRPLTLLAPVLLLPHRPPRFWRRLFQERALPQRAARAAGLAMLVGVAALIAGLTVKSWGHNRRLSSVAAEWETVGLWARSSTAPDAIFLVPVAGSPDFAEALKGVPREVHEAGTSRFEFAAHRRVWVDFGRGAAVMWQPAYYAEWRRRTRAVAALGTVAERRAYAAANGIAYLVERCAPGDRLDSLPDLAFRTRNLCVLPAVSGAQVPAAGPGAG</sequence>
<keyword evidence="1" id="KW-1133">Transmembrane helix</keyword>
<name>A0AA37HGP3_9HYPH</name>
<proteinExistence type="predicted"/>
<protein>
    <submittedName>
        <fullName evidence="2">Uncharacterized protein</fullName>
    </submittedName>
</protein>
<feature type="transmembrane region" description="Helical" evidence="1">
    <location>
        <begin position="285"/>
        <end position="311"/>
    </location>
</feature>
<accession>A0AA37HGP3</accession>
<feature type="transmembrane region" description="Helical" evidence="1">
    <location>
        <begin position="45"/>
        <end position="66"/>
    </location>
</feature>
<evidence type="ECO:0000313" key="3">
    <source>
        <dbReference type="Proteomes" id="UP001055286"/>
    </source>
</evidence>
<feature type="transmembrane region" description="Helical" evidence="1">
    <location>
        <begin position="116"/>
        <end position="142"/>
    </location>
</feature>
<feature type="transmembrane region" description="Helical" evidence="1">
    <location>
        <begin position="432"/>
        <end position="453"/>
    </location>
</feature>
<feature type="transmembrane region" description="Helical" evidence="1">
    <location>
        <begin position="148"/>
        <end position="173"/>
    </location>
</feature>
<dbReference type="AlphaFoldDB" id="A0AA37HGP3"/>
<reference evidence="2" key="1">
    <citation type="journal article" date="2016" name="Front. Microbiol.">
        <title>Genome Sequence of the Piezophilic, Mesophilic Sulfate-Reducing Bacterium Desulfovibrio indicus J2T.</title>
        <authorList>
            <person name="Cao J."/>
            <person name="Maignien L."/>
            <person name="Shao Z."/>
            <person name="Alain K."/>
            <person name="Jebbar M."/>
        </authorList>
    </citation>
    <scope>NUCLEOTIDE SEQUENCE</scope>
    <source>
        <strain evidence="2">JCM 32048</strain>
    </source>
</reference>
<dbReference type="RefSeq" id="WP_238193099.1">
    <property type="nucleotide sequence ID" value="NZ_BPQJ01000046.1"/>
</dbReference>
<feature type="transmembrane region" description="Helical" evidence="1">
    <location>
        <begin position="355"/>
        <end position="377"/>
    </location>
</feature>
<feature type="transmembrane region" description="Helical" evidence="1">
    <location>
        <begin position="244"/>
        <end position="265"/>
    </location>
</feature>
<feature type="transmembrane region" description="Helical" evidence="1">
    <location>
        <begin position="210"/>
        <end position="232"/>
    </location>
</feature>
<feature type="transmembrane region" description="Helical" evidence="1">
    <location>
        <begin position="389"/>
        <end position="412"/>
    </location>
</feature>
<dbReference type="Proteomes" id="UP001055286">
    <property type="component" value="Unassembled WGS sequence"/>
</dbReference>
<reference evidence="2" key="2">
    <citation type="submission" date="2021-08" db="EMBL/GenBank/DDBJ databases">
        <authorList>
            <person name="Tani A."/>
            <person name="Ola A."/>
            <person name="Ogura Y."/>
            <person name="Katsura K."/>
            <person name="Hayashi T."/>
        </authorList>
    </citation>
    <scope>NUCLEOTIDE SEQUENCE</scope>
    <source>
        <strain evidence="2">JCM 32048</strain>
    </source>
</reference>
<dbReference type="EMBL" id="BPQJ01000046">
    <property type="protein sequence ID" value="GJD65731.1"/>
    <property type="molecule type" value="Genomic_DNA"/>
</dbReference>